<dbReference type="Proteomes" id="UP000182783">
    <property type="component" value="Unassembled WGS sequence"/>
</dbReference>
<dbReference type="Gene3D" id="2.60.120.10">
    <property type="entry name" value="Jelly Rolls"/>
    <property type="match status" value="1"/>
</dbReference>
<keyword evidence="3" id="KW-0804">Transcription</keyword>
<dbReference type="PROSITE" id="PS00041">
    <property type="entry name" value="HTH_ARAC_FAMILY_1"/>
    <property type="match status" value="1"/>
</dbReference>
<dbReference type="EMBL" id="LIPY01000096">
    <property type="protein sequence ID" value="KWX78233.1"/>
    <property type="molecule type" value="Genomic_DNA"/>
</dbReference>
<dbReference type="PANTHER" id="PTHR43280:SF28">
    <property type="entry name" value="HTH-TYPE TRANSCRIPTIONAL ACTIVATOR RHAS"/>
    <property type="match status" value="1"/>
</dbReference>
<protein>
    <submittedName>
        <fullName evidence="5">AraC family transcriptional regulator</fullName>
    </submittedName>
    <submittedName>
        <fullName evidence="6">Helix-turn-helix domain-containing protein</fullName>
    </submittedName>
</protein>
<dbReference type="Pfam" id="PF02311">
    <property type="entry name" value="AraC_binding"/>
    <property type="match status" value="1"/>
</dbReference>
<dbReference type="GO" id="GO:0043565">
    <property type="term" value="F:sequence-specific DNA binding"/>
    <property type="evidence" value="ECO:0007669"/>
    <property type="project" value="InterPro"/>
</dbReference>
<dbReference type="InterPro" id="IPR037923">
    <property type="entry name" value="HTH-like"/>
</dbReference>
<dbReference type="InterPro" id="IPR009057">
    <property type="entry name" value="Homeodomain-like_sf"/>
</dbReference>
<evidence type="ECO:0000313" key="6">
    <source>
        <dbReference type="EMBL" id="SDM63388.1"/>
    </source>
</evidence>
<evidence type="ECO:0000259" key="4">
    <source>
        <dbReference type="PROSITE" id="PS01124"/>
    </source>
</evidence>
<dbReference type="InterPro" id="IPR003313">
    <property type="entry name" value="AraC-bd"/>
</dbReference>
<accession>A0A1G9UU20</accession>
<evidence type="ECO:0000313" key="7">
    <source>
        <dbReference type="Proteomes" id="UP000070252"/>
    </source>
</evidence>
<organism evidence="6 8">
    <name type="scientific">Paenibacillus jilunlii</name>
    <dbReference type="NCBI Taxonomy" id="682956"/>
    <lineage>
        <taxon>Bacteria</taxon>
        <taxon>Bacillati</taxon>
        <taxon>Bacillota</taxon>
        <taxon>Bacilli</taxon>
        <taxon>Bacillales</taxon>
        <taxon>Paenibacillaceae</taxon>
        <taxon>Paenibacillus</taxon>
    </lineage>
</organism>
<reference evidence="6 8" key="2">
    <citation type="submission" date="2016-10" db="EMBL/GenBank/DDBJ databases">
        <authorList>
            <person name="de Groot N.N."/>
        </authorList>
    </citation>
    <scope>NUCLEOTIDE SEQUENCE [LARGE SCALE GENOMIC DNA]</scope>
    <source>
        <strain evidence="6 8">CGMCC 1.10239</strain>
    </source>
</reference>
<proteinExistence type="predicted"/>
<evidence type="ECO:0000256" key="2">
    <source>
        <dbReference type="ARBA" id="ARBA00023125"/>
    </source>
</evidence>
<evidence type="ECO:0000256" key="1">
    <source>
        <dbReference type="ARBA" id="ARBA00023015"/>
    </source>
</evidence>
<sequence>MDISQYENLVPKVFLFVDRKCFPDWEIARSPIDFHDLTFILEGRADYYINDQKFTIEAGDMLYAPSGCIREAQTCKQSPMHSYAFNFCWEGPDNQVQLPFDTVTRNWRTKEIMDDIREFSHVWMGKQPLYRMKARAIFQLIVYRLLSIAHHQEAPLVDPRVHKVMAYIMDHYSENITISDLAAGVGLNPVYLGKLFKQNTGLACKEFMNKVRVNNAEMILSAGGFNVSEVAEHCGYHDVAYFSNVFKMIKGYPPSSAMK</sequence>
<dbReference type="Pfam" id="PF12833">
    <property type="entry name" value="HTH_18"/>
    <property type="match status" value="1"/>
</dbReference>
<keyword evidence="1" id="KW-0805">Transcription regulation</keyword>
<dbReference type="SUPFAM" id="SSF51215">
    <property type="entry name" value="Regulatory protein AraC"/>
    <property type="match status" value="1"/>
</dbReference>
<evidence type="ECO:0000313" key="8">
    <source>
        <dbReference type="Proteomes" id="UP000182783"/>
    </source>
</evidence>
<feature type="domain" description="HTH araC/xylS-type" evidence="4">
    <location>
        <begin position="162"/>
        <end position="259"/>
    </location>
</feature>
<dbReference type="AlphaFoldDB" id="A0A1G9UU20"/>
<dbReference type="InterPro" id="IPR018060">
    <property type="entry name" value="HTH_AraC"/>
</dbReference>
<dbReference type="RefSeq" id="WP_062520977.1">
    <property type="nucleotide sequence ID" value="NZ_CP048429.1"/>
</dbReference>
<dbReference type="InterPro" id="IPR018062">
    <property type="entry name" value="HTH_AraC-typ_CS"/>
</dbReference>
<gene>
    <name evidence="5" type="ORF">AML91_05915</name>
    <name evidence="6" type="ORF">SAMN05216191_11567</name>
</gene>
<evidence type="ECO:0000256" key="3">
    <source>
        <dbReference type="ARBA" id="ARBA00023163"/>
    </source>
</evidence>
<dbReference type="OrthoDB" id="625043at2"/>
<reference evidence="5 7" key="1">
    <citation type="submission" date="2015-08" db="EMBL/GenBank/DDBJ databases">
        <title>Genome of Paenibacillus jilunlii.</title>
        <authorList>
            <person name="Sant'Anna F.H."/>
            <person name="Ambrosini A."/>
            <person name="Souza R."/>
            <person name="Bach E."/>
            <person name="Fernandes G."/>
            <person name="Balsanelli E."/>
            <person name="Baura V.A."/>
            <person name="Pedrosa F.O."/>
            <person name="Souza E.M."/>
            <person name="Passaglia L."/>
        </authorList>
    </citation>
    <scope>NUCLEOTIDE SEQUENCE [LARGE SCALE GENOMIC DNA]</scope>
    <source>
        <strain evidence="5 7">DSM 23019</strain>
    </source>
</reference>
<keyword evidence="7" id="KW-1185">Reference proteome</keyword>
<dbReference type="GO" id="GO:0003700">
    <property type="term" value="F:DNA-binding transcription factor activity"/>
    <property type="evidence" value="ECO:0007669"/>
    <property type="project" value="InterPro"/>
</dbReference>
<name>A0A1G9UU20_9BACL</name>
<dbReference type="EMBL" id="FNGM01000015">
    <property type="protein sequence ID" value="SDM63388.1"/>
    <property type="molecule type" value="Genomic_DNA"/>
</dbReference>
<dbReference type="InterPro" id="IPR014710">
    <property type="entry name" value="RmlC-like_jellyroll"/>
</dbReference>
<evidence type="ECO:0000313" key="5">
    <source>
        <dbReference type="EMBL" id="KWX78233.1"/>
    </source>
</evidence>
<dbReference type="Gene3D" id="1.10.10.60">
    <property type="entry name" value="Homeodomain-like"/>
    <property type="match status" value="2"/>
</dbReference>
<dbReference type="PANTHER" id="PTHR43280">
    <property type="entry name" value="ARAC-FAMILY TRANSCRIPTIONAL REGULATOR"/>
    <property type="match status" value="1"/>
</dbReference>
<dbReference type="PROSITE" id="PS01124">
    <property type="entry name" value="HTH_ARAC_FAMILY_2"/>
    <property type="match status" value="1"/>
</dbReference>
<dbReference type="SUPFAM" id="SSF46689">
    <property type="entry name" value="Homeodomain-like"/>
    <property type="match status" value="2"/>
</dbReference>
<keyword evidence="2" id="KW-0238">DNA-binding</keyword>
<dbReference type="SMART" id="SM00342">
    <property type="entry name" value="HTH_ARAC"/>
    <property type="match status" value="1"/>
</dbReference>
<dbReference type="Proteomes" id="UP000070252">
    <property type="component" value="Unassembled WGS sequence"/>
</dbReference>